<feature type="region of interest" description="Disordered" evidence="1">
    <location>
        <begin position="118"/>
        <end position="137"/>
    </location>
</feature>
<reference evidence="3" key="1">
    <citation type="journal article" date="2020" name="mSystems">
        <title>Genome- and Community-Level Interaction Insights into Carbon Utilization and Element Cycling Functions of Hydrothermarchaeota in Hydrothermal Sediment.</title>
        <authorList>
            <person name="Zhou Z."/>
            <person name="Liu Y."/>
            <person name="Xu W."/>
            <person name="Pan J."/>
            <person name="Luo Z.H."/>
            <person name="Li M."/>
        </authorList>
    </citation>
    <scope>NUCLEOTIDE SEQUENCE [LARGE SCALE GENOMIC DNA]</scope>
    <source>
        <strain evidence="3">SpSt-508</strain>
    </source>
</reference>
<dbReference type="EMBL" id="DSVQ01000005">
    <property type="protein sequence ID" value="HGT38091.1"/>
    <property type="molecule type" value="Genomic_DNA"/>
</dbReference>
<proteinExistence type="predicted"/>
<dbReference type="GO" id="GO:0051536">
    <property type="term" value="F:iron-sulfur cluster binding"/>
    <property type="evidence" value="ECO:0007669"/>
    <property type="project" value="InterPro"/>
</dbReference>
<dbReference type="InterPro" id="IPR002871">
    <property type="entry name" value="NIF_FeS_clus_asmbl_NifU_N"/>
</dbReference>
<dbReference type="Pfam" id="PF01592">
    <property type="entry name" value="NifU_N"/>
    <property type="match status" value="1"/>
</dbReference>
<feature type="domain" description="NIF system FeS cluster assembly NifU N-terminal" evidence="2">
    <location>
        <begin position="16"/>
        <end position="121"/>
    </location>
</feature>
<sequence length="137" mass="15215">MGSLDRLLDRDRALRWRGPLGAPSHCGYCRNCLCGDEVWVEVVVEQDVVRQIRFQGHGCMVSQACVSMLCEGVEGKSVADVLKATPEELMEFEFRELTMNRQRCALVGYEALMHALNDLRGPNTTDPENGRAGDVSA</sequence>
<evidence type="ECO:0000259" key="2">
    <source>
        <dbReference type="Pfam" id="PF01592"/>
    </source>
</evidence>
<dbReference type="Gene3D" id="3.90.1010.10">
    <property type="match status" value="1"/>
</dbReference>
<protein>
    <submittedName>
        <fullName evidence="3">Iron-sulfur cluster assembly scaffold protein</fullName>
    </submittedName>
</protein>
<name>A0A7C4LNJ1_9PLAN</name>
<dbReference type="GO" id="GO:0016226">
    <property type="term" value="P:iron-sulfur cluster assembly"/>
    <property type="evidence" value="ECO:0007669"/>
    <property type="project" value="InterPro"/>
</dbReference>
<dbReference type="SUPFAM" id="SSF82649">
    <property type="entry name" value="SufE/NifU"/>
    <property type="match status" value="1"/>
</dbReference>
<evidence type="ECO:0000256" key="1">
    <source>
        <dbReference type="SAM" id="MobiDB-lite"/>
    </source>
</evidence>
<dbReference type="GO" id="GO:0005506">
    <property type="term" value="F:iron ion binding"/>
    <property type="evidence" value="ECO:0007669"/>
    <property type="project" value="InterPro"/>
</dbReference>
<comment type="caution">
    <text evidence="3">The sequence shown here is derived from an EMBL/GenBank/DDBJ whole genome shotgun (WGS) entry which is preliminary data.</text>
</comment>
<dbReference type="AlphaFoldDB" id="A0A7C4LNJ1"/>
<gene>
    <name evidence="3" type="ORF">ENS64_02310</name>
</gene>
<accession>A0A7C4LNJ1</accession>
<evidence type="ECO:0000313" key="3">
    <source>
        <dbReference type="EMBL" id="HGT38091.1"/>
    </source>
</evidence>
<organism evidence="3">
    <name type="scientific">Schlesneria paludicola</name>
    <dbReference type="NCBI Taxonomy" id="360056"/>
    <lineage>
        <taxon>Bacteria</taxon>
        <taxon>Pseudomonadati</taxon>
        <taxon>Planctomycetota</taxon>
        <taxon>Planctomycetia</taxon>
        <taxon>Planctomycetales</taxon>
        <taxon>Planctomycetaceae</taxon>
        <taxon>Schlesneria</taxon>
    </lineage>
</organism>
<dbReference type="CDD" id="cd06664">
    <property type="entry name" value="IscU_like"/>
    <property type="match status" value="1"/>
</dbReference>